<reference evidence="3" key="1">
    <citation type="submission" date="2013-02" db="EMBL/GenBank/DDBJ databases">
        <authorList>
            <person name="Cross G.A.M."/>
            <person name="Kim H.-S."/>
            <person name="Wickstead B."/>
        </authorList>
    </citation>
    <scope>NUCLEOTIDE SEQUENCE</scope>
    <source>
        <strain evidence="3">Lister 427</strain>
    </source>
</reference>
<feature type="region of interest" description="Disordered" evidence="1">
    <location>
        <begin position="410"/>
        <end position="459"/>
    </location>
</feature>
<protein>
    <submittedName>
        <fullName evidence="3">Variant surface glycoprotein 3082</fullName>
    </submittedName>
</protein>
<feature type="non-terminal residue" evidence="3">
    <location>
        <position position="1"/>
    </location>
</feature>
<evidence type="ECO:0000256" key="2">
    <source>
        <dbReference type="SAM" id="SignalP"/>
    </source>
</evidence>
<feature type="compositionally biased region" description="Basic and acidic residues" evidence="1">
    <location>
        <begin position="432"/>
        <end position="451"/>
    </location>
</feature>
<feature type="chain" id="PRO_5004058472" evidence="2">
    <location>
        <begin position="37"/>
        <end position="459"/>
    </location>
</feature>
<accession>M4SWL5</accession>
<reference evidence="3" key="2">
    <citation type="journal article" date="2014" name="Mol. Biochem. Parasitol.">
        <title>Capturing the variant surface glycoprotein repertoire (the VSGnome) of Trypanosoma brucei Lister 427.</title>
        <authorList>
            <person name="Cross G.A."/>
            <person name="Kim H.S."/>
            <person name="Wickstead B."/>
        </authorList>
    </citation>
    <scope>NUCLEOTIDE SEQUENCE</scope>
    <source>
        <strain evidence="3">Lister 427</strain>
    </source>
</reference>
<feature type="signal peptide" evidence="2">
    <location>
        <begin position="1"/>
        <end position="36"/>
    </location>
</feature>
<proteinExistence type="predicted"/>
<dbReference type="VEuPathDB" id="TriTrypDB:Tb11.v5.0350"/>
<evidence type="ECO:0000256" key="1">
    <source>
        <dbReference type="SAM" id="MobiDB-lite"/>
    </source>
</evidence>
<dbReference type="AlphaFoldDB" id="M4SWL5"/>
<evidence type="ECO:0000313" key="3">
    <source>
        <dbReference type="EMBL" id="AGH59127.1"/>
    </source>
</evidence>
<organism evidence="3">
    <name type="scientific">Trypanosoma brucei</name>
    <dbReference type="NCBI Taxonomy" id="5691"/>
    <lineage>
        <taxon>Eukaryota</taxon>
        <taxon>Discoba</taxon>
        <taxon>Euglenozoa</taxon>
        <taxon>Kinetoplastea</taxon>
        <taxon>Metakinetoplastina</taxon>
        <taxon>Trypanosomatida</taxon>
        <taxon>Trypanosomatidae</taxon>
        <taxon>Trypanosoma</taxon>
    </lineage>
</organism>
<keyword evidence="2" id="KW-0732">Signal</keyword>
<name>M4SWL5_9TRYP</name>
<dbReference type="SUPFAM" id="SSF58087">
    <property type="entry name" value="Variant surface glycoprotein (N-terminal domain)"/>
    <property type="match status" value="1"/>
</dbReference>
<dbReference type="VEuPathDB" id="TriTrypDB:Tb427_000709500"/>
<dbReference type="EMBL" id="KC611696">
    <property type="protein sequence ID" value="AGH59127.1"/>
    <property type="molecule type" value="Genomic_DNA"/>
</dbReference>
<sequence>IKRMRRALPFRKPHAVIVSALTAFVACVTTMRDASADDQSVDAVQTPCDELTWLEKVGAAYKQLTDNLEARAAELSKEQRMMQLASAKLGKGKRAAAYKLLSFLSASRLASAQSTLAGAGQKLRSAAQLMQRRKANLQGMLRATKIKTATYTGATPAVGTDVYFPTSTAKCTIKAVLADKPATACKSTEGSEAKLNLAAAHLPKITKVKGVKTADFNFPDIKVAIETKGTPASGHNSDAKKETCADNAEAKASADNGIGIAAINKVTGMLTPAETTLLEGGSNCKAHTDDTDHYIVTLGQIATEVCNTRNIIITQPTKLEDETVYNLAQDGTVQTVALLLLGKKLEKTLQDAAEKAVAEELLEGKGAKVKDKVFTELSKKDLKITSGSITIETSITEAAANNDYETEMAYFDGENADEKQVGKTEASTTKDQPTKKTNPEDKSGDKKDGDTLKTLCSSF</sequence>